<dbReference type="OrthoDB" id="428260at2759"/>
<dbReference type="RefSeq" id="XP_056065482.1">
    <property type="nucleotide sequence ID" value="XM_056220179.1"/>
</dbReference>
<dbReference type="InterPro" id="IPR001466">
    <property type="entry name" value="Beta-lactam-related"/>
</dbReference>
<dbReference type="GeneID" id="80914978"/>
<comment type="caution">
    <text evidence="2">The sequence shown here is derived from an EMBL/GenBank/DDBJ whole genome shotgun (WGS) entry which is preliminary data.</text>
</comment>
<proteinExistence type="predicted"/>
<dbReference type="PANTHER" id="PTHR43283">
    <property type="entry name" value="BETA-LACTAMASE-RELATED"/>
    <property type="match status" value="1"/>
</dbReference>
<dbReference type="SUPFAM" id="SSF56601">
    <property type="entry name" value="beta-lactamase/transpeptidase-like"/>
    <property type="match status" value="1"/>
</dbReference>
<name>A0A9W9C6F0_9PLEO</name>
<sequence length="431" mass="47240">MAPTLNPSTATSLHGYIDAAITDSNPVLPGAIVQILDAQGTSLFEHTSHSHTLKTLFSIHSCSKLIGAIAFMQLVDRGLTTLDDAKVIEKWLPELASKKVLVGSKDTKDGKQEYIFEDRKHDITPRMLLNHTNGTGNTFFNTELKDFLGEGVAVEHEGSEYWATLLKSPLLWQPGTKTNYGQGFDWLSVLIERLTHKSLEDVLRENIFNTLGIGHSGFRGEWGGSVVASDPGVDFWPASLRLETGDFMSIPGFAEKKVEREDAWPEGKRHVQSVGTGLVSSVADLTRIYSVLLPQNEGVEPVTGTRLLSAASAAEFAKVLHPEEIRNDSRNLLTANQFFLPYENQAKHVDPVGCFGLGSAIQGEDRVLQDGRKGRSKGTVYWYGAANIVHWIDGEKGIVVVAAGNFFPFMDGKWVEFVAGLEGLIYEGLKG</sequence>
<protein>
    <recommendedName>
        <fullName evidence="1">Beta-lactamase-related domain-containing protein</fullName>
    </recommendedName>
</protein>
<dbReference type="EMBL" id="JAPEUX010000009">
    <property type="protein sequence ID" value="KAJ4345318.1"/>
    <property type="molecule type" value="Genomic_DNA"/>
</dbReference>
<keyword evidence="3" id="KW-1185">Reference proteome</keyword>
<gene>
    <name evidence="2" type="ORF">N0V89_011448</name>
</gene>
<evidence type="ECO:0000313" key="2">
    <source>
        <dbReference type="EMBL" id="KAJ4345318.1"/>
    </source>
</evidence>
<dbReference type="InterPro" id="IPR012338">
    <property type="entry name" value="Beta-lactam/transpept-like"/>
</dbReference>
<dbReference type="InterPro" id="IPR050789">
    <property type="entry name" value="Diverse_Enzym_Activities"/>
</dbReference>
<dbReference type="Pfam" id="PF00144">
    <property type="entry name" value="Beta-lactamase"/>
    <property type="match status" value="1"/>
</dbReference>
<reference evidence="2" key="1">
    <citation type="submission" date="2022-10" db="EMBL/GenBank/DDBJ databases">
        <title>Tapping the CABI collections for fungal endophytes: first genome assemblies for Collariella, Neodidymelliopsis, Ascochyta clinopodiicola, Didymella pomorum, Didymosphaeria variabile, Neocosmospora piperis and Neocucurbitaria cava.</title>
        <authorList>
            <person name="Hill R."/>
        </authorList>
    </citation>
    <scope>NUCLEOTIDE SEQUENCE</scope>
    <source>
        <strain evidence="2">IMI 356815</strain>
    </source>
</reference>
<dbReference type="Gene3D" id="3.40.710.10">
    <property type="entry name" value="DD-peptidase/beta-lactamase superfamily"/>
    <property type="match status" value="1"/>
</dbReference>
<dbReference type="Proteomes" id="UP001140513">
    <property type="component" value="Unassembled WGS sequence"/>
</dbReference>
<evidence type="ECO:0000313" key="3">
    <source>
        <dbReference type="Proteomes" id="UP001140513"/>
    </source>
</evidence>
<accession>A0A9W9C6F0</accession>
<feature type="domain" description="Beta-lactamase-related" evidence="1">
    <location>
        <begin position="35"/>
        <end position="408"/>
    </location>
</feature>
<evidence type="ECO:0000259" key="1">
    <source>
        <dbReference type="Pfam" id="PF00144"/>
    </source>
</evidence>
<dbReference type="AlphaFoldDB" id="A0A9W9C6F0"/>
<organism evidence="2 3">
    <name type="scientific">Didymosphaeria variabile</name>
    <dbReference type="NCBI Taxonomy" id="1932322"/>
    <lineage>
        <taxon>Eukaryota</taxon>
        <taxon>Fungi</taxon>
        <taxon>Dikarya</taxon>
        <taxon>Ascomycota</taxon>
        <taxon>Pezizomycotina</taxon>
        <taxon>Dothideomycetes</taxon>
        <taxon>Pleosporomycetidae</taxon>
        <taxon>Pleosporales</taxon>
        <taxon>Massarineae</taxon>
        <taxon>Didymosphaeriaceae</taxon>
        <taxon>Didymosphaeria</taxon>
    </lineage>
</organism>
<dbReference type="PANTHER" id="PTHR43283:SF3">
    <property type="entry name" value="BETA-LACTAMASE FAMILY PROTEIN (AFU_ORTHOLOGUE AFUA_5G07500)"/>
    <property type="match status" value="1"/>
</dbReference>